<dbReference type="CDD" id="cd06849">
    <property type="entry name" value="lipoyl_domain"/>
    <property type="match status" value="1"/>
</dbReference>
<dbReference type="InterPro" id="IPR000089">
    <property type="entry name" value="Biotin_lipoyl"/>
</dbReference>
<dbReference type="GO" id="GO:0022857">
    <property type="term" value="F:transmembrane transporter activity"/>
    <property type="evidence" value="ECO:0007669"/>
    <property type="project" value="InterPro"/>
</dbReference>
<dbReference type="Pfam" id="PF25990">
    <property type="entry name" value="Beta-barrel_YknX"/>
    <property type="match status" value="1"/>
</dbReference>
<dbReference type="NCBIfam" id="TIGR01730">
    <property type="entry name" value="RND_mfp"/>
    <property type="match status" value="1"/>
</dbReference>
<dbReference type="InterPro" id="IPR011053">
    <property type="entry name" value="Single_hybrid_motif"/>
</dbReference>
<protein>
    <submittedName>
        <fullName evidence="8">Biotin/lipoyl attachment domain-containing protein</fullName>
    </submittedName>
</protein>
<dbReference type="InterPro" id="IPR058627">
    <property type="entry name" value="MdtA-like_C"/>
</dbReference>
<gene>
    <name evidence="8" type="ORF">GBL_2672</name>
</gene>
<dbReference type="Pfam" id="PF00364">
    <property type="entry name" value="Biotin_lipoyl"/>
    <property type="match status" value="1"/>
</dbReference>
<dbReference type="PANTHER" id="PTHR32347">
    <property type="entry name" value="EFFLUX SYSTEM COMPONENT YKNX-RELATED"/>
    <property type="match status" value="1"/>
</dbReference>
<dbReference type="AlphaFoldDB" id="U2X6A7"/>
<dbReference type="Proteomes" id="UP000016424">
    <property type="component" value="Unassembled WGS sequence"/>
</dbReference>
<evidence type="ECO:0000256" key="3">
    <source>
        <dbReference type="ARBA" id="ARBA00023054"/>
    </source>
</evidence>
<accession>U2X6A7</accession>
<proteinExistence type="inferred from homology"/>
<reference evidence="9" key="1">
    <citation type="journal article" date="2013" name="Genome">
        <title>Draft Genome Sequence of Geobacillus kaustophilus GBlys, a Lysogenic Strain with Bacteriophage phiOH2.</title>
        <authorList>
            <person name="Doi K."/>
            <person name="Mori K."/>
            <person name="Martono H."/>
            <person name="Nagayoshi Y."/>
            <person name="Fujino Y."/>
            <person name="Tashiro K."/>
            <person name="Kuhara S."/>
            <person name="Ohshima T."/>
        </authorList>
    </citation>
    <scope>NUCLEOTIDE SEQUENCE [LARGE SCALE GENOMIC DNA]</scope>
    <source>
        <strain evidence="9">GBlys</strain>
    </source>
</reference>
<evidence type="ECO:0000313" key="9">
    <source>
        <dbReference type="Proteomes" id="UP000016424"/>
    </source>
</evidence>
<evidence type="ECO:0000259" key="7">
    <source>
        <dbReference type="Pfam" id="PF25990"/>
    </source>
</evidence>
<keyword evidence="4" id="KW-0472">Membrane</keyword>
<dbReference type="EMBL" id="BASG01000030">
    <property type="protein sequence ID" value="GAD14455.1"/>
    <property type="molecule type" value="Genomic_DNA"/>
</dbReference>
<dbReference type="GO" id="GO:0030313">
    <property type="term" value="C:cell envelope"/>
    <property type="evidence" value="ECO:0007669"/>
    <property type="project" value="UniProtKB-SubCell"/>
</dbReference>
<evidence type="ECO:0000259" key="5">
    <source>
        <dbReference type="Pfam" id="PF00364"/>
    </source>
</evidence>
<feature type="transmembrane region" description="Helical" evidence="4">
    <location>
        <begin position="12"/>
        <end position="30"/>
    </location>
</feature>
<feature type="domain" description="Multidrug resistance protein MdtA-like C-terminal permuted SH3" evidence="6">
    <location>
        <begin position="220"/>
        <end position="278"/>
    </location>
</feature>
<comment type="subcellular location">
    <subcellularLocation>
        <location evidence="1">Cell envelope</location>
    </subcellularLocation>
</comment>
<dbReference type="InterPro" id="IPR058636">
    <property type="entry name" value="Beta-barrel_YknX"/>
</dbReference>
<dbReference type="Gene3D" id="2.40.420.20">
    <property type="match status" value="1"/>
</dbReference>
<keyword evidence="4" id="KW-1133">Transmembrane helix</keyword>
<dbReference type="Pfam" id="PF25967">
    <property type="entry name" value="RND-MFP_C"/>
    <property type="match status" value="1"/>
</dbReference>
<evidence type="ECO:0000256" key="1">
    <source>
        <dbReference type="ARBA" id="ARBA00004196"/>
    </source>
</evidence>
<dbReference type="SUPFAM" id="SSF51230">
    <property type="entry name" value="Single hybrid motif"/>
    <property type="match status" value="1"/>
</dbReference>
<dbReference type="Gene3D" id="2.40.30.170">
    <property type="match status" value="1"/>
</dbReference>
<feature type="domain" description="YknX-like beta-barrel" evidence="7">
    <location>
        <begin position="139"/>
        <end position="213"/>
    </location>
</feature>
<evidence type="ECO:0000259" key="6">
    <source>
        <dbReference type="Pfam" id="PF25967"/>
    </source>
</evidence>
<evidence type="ECO:0000313" key="8">
    <source>
        <dbReference type="EMBL" id="GAD14455.1"/>
    </source>
</evidence>
<dbReference type="InterPro" id="IPR050465">
    <property type="entry name" value="UPF0194_transport"/>
</dbReference>
<comment type="similarity">
    <text evidence="2">Belongs to the membrane fusion protein (MFP) (TC 8.A.1) family.</text>
</comment>
<name>U2X6A7_GEOKU</name>
<dbReference type="Gene3D" id="2.40.50.100">
    <property type="match status" value="1"/>
</dbReference>
<sequence length="341" mass="36580">MEKGECEVKKWIIALVAIVAAAGAGGAWYFTQAKSEPAMAQTATASVQKGTLEVKVSGSGTVESVTSTDIQADGSKEVDEVLVSEGETVTKGEDLITFTDGSDPIEAPAAGTITSLDVEEGDRVNDGQVVAHLTNYSDLQVKVQVDELDIPKVKVGQTAAIKINAFPEATYTGKVTSIAKEGTVSNGVSTFDVTVHIDKPTNVKIGMTAEVSILVEKKDNALYVPIEAVHTMNDEKFVLVVQQSADGSSTAVRQTVKTGISNEDNIEITDGLSEGQIVQLPSVSTSSSTNNPGRQERMMCSPWRVQTRISWKCKKKRFGWMNWSATLANSTARSFRTSRKR</sequence>
<dbReference type="GO" id="GO:0016020">
    <property type="term" value="C:membrane"/>
    <property type="evidence" value="ECO:0007669"/>
    <property type="project" value="InterPro"/>
</dbReference>
<evidence type="ECO:0000256" key="4">
    <source>
        <dbReference type="SAM" id="Phobius"/>
    </source>
</evidence>
<dbReference type="InterPro" id="IPR006143">
    <property type="entry name" value="RND_pump_MFP"/>
</dbReference>
<keyword evidence="3" id="KW-0175">Coiled coil</keyword>
<comment type="caution">
    <text evidence="8">The sequence shown here is derived from an EMBL/GenBank/DDBJ whole genome shotgun (WGS) entry which is preliminary data.</text>
</comment>
<keyword evidence="4" id="KW-0812">Transmembrane</keyword>
<organism evidence="8 9">
    <name type="scientific">Geobacillus kaustophilus GBlys</name>
    <dbReference type="NCBI Taxonomy" id="1337888"/>
    <lineage>
        <taxon>Bacteria</taxon>
        <taxon>Bacillati</taxon>
        <taxon>Bacillota</taxon>
        <taxon>Bacilli</taxon>
        <taxon>Bacillales</taxon>
        <taxon>Anoxybacillaceae</taxon>
        <taxon>Geobacillus</taxon>
        <taxon>Geobacillus thermoleovorans group</taxon>
    </lineage>
</organism>
<feature type="domain" description="Lipoyl-binding" evidence="5">
    <location>
        <begin position="77"/>
        <end position="133"/>
    </location>
</feature>
<evidence type="ECO:0000256" key="2">
    <source>
        <dbReference type="ARBA" id="ARBA00009477"/>
    </source>
</evidence>